<dbReference type="CDD" id="cd17321">
    <property type="entry name" value="MFS_MMR_MDR_like"/>
    <property type="match status" value="1"/>
</dbReference>
<feature type="transmembrane region" description="Helical" evidence="7">
    <location>
        <begin position="151"/>
        <end position="169"/>
    </location>
</feature>
<evidence type="ECO:0000256" key="1">
    <source>
        <dbReference type="ARBA" id="ARBA00004651"/>
    </source>
</evidence>
<feature type="transmembrane region" description="Helical" evidence="7">
    <location>
        <begin position="305"/>
        <end position="329"/>
    </location>
</feature>
<feature type="transmembrane region" description="Helical" evidence="7">
    <location>
        <begin position="18"/>
        <end position="36"/>
    </location>
</feature>
<feature type="transmembrane region" description="Helical" evidence="7">
    <location>
        <begin position="341"/>
        <end position="359"/>
    </location>
</feature>
<sequence>MRDDTQPQRPAPEASEKAAAVGVLVATIGASSMAFIDGSGVQIALPAIQTSLGADFAALQWVVNIYTLVLGALVLVGGACGDRFGRRRVFVLGTSVFLIGSVLCGLAPGPPTLIAARALQGLGAALMVPQSLAIIAAFFPEESRGRAIGAWSAASGLTTALGPPLGGLLVDVLSWRSAFLINAPIGAVVLWITLRSVPESRDPDAGPVDVLGGALAIVTLGALTLGLASLSDHRLTDPLVLACAVVALLGAPLFVLRELRAASPMMPVGLFRDPVFATLNVVTVLLYAALSGVLFLTPYTLIAQLGYGAAEAGMALLPLGVIIGVLSRWFGGLSDRIGQRAPIAGGAAVVAGSIGWLAWTQAAGGYWAGVFGPIAGVALGMAAVISPLTTGVMNAAPDRFSGAASGINNAAARTAGLLAVAVTVSLVAALFAGALARTLPALSDPEAARQILAQANRLLDAPLPPDVGGDSAERIRAAMREAYSRAFAWALAMNMAFALAAAVLALTLPRRARPGQKSQAAKAVTEKS</sequence>
<reference evidence="9" key="1">
    <citation type="submission" date="2024-05" db="EMBL/GenBank/DDBJ databases">
        <authorList>
            <person name="Kim S."/>
            <person name="Heo J."/>
            <person name="Choi H."/>
            <person name="Choi Y."/>
            <person name="Kwon S.-W."/>
            <person name="Kim Y."/>
        </authorList>
    </citation>
    <scope>NUCLEOTIDE SEQUENCE</scope>
    <source>
        <strain evidence="9">KACC 23698</strain>
    </source>
</reference>
<evidence type="ECO:0000256" key="6">
    <source>
        <dbReference type="ARBA" id="ARBA00023136"/>
    </source>
</evidence>
<evidence type="ECO:0000256" key="3">
    <source>
        <dbReference type="ARBA" id="ARBA00022475"/>
    </source>
</evidence>
<dbReference type="PROSITE" id="PS50850">
    <property type="entry name" value="MFS"/>
    <property type="match status" value="1"/>
</dbReference>
<evidence type="ECO:0000256" key="4">
    <source>
        <dbReference type="ARBA" id="ARBA00022692"/>
    </source>
</evidence>
<dbReference type="InterPro" id="IPR020846">
    <property type="entry name" value="MFS_dom"/>
</dbReference>
<dbReference type="AlphaFoldDB" id="A0AAU7J9S5"/>
<feature type="transmembrane region" description="Helical" evidence="7">
    <location>
        <begin position="277"/>
        <end position="299"/>
    </location>
</feature>
<evidence type="ECO:0000256" key="2">
    <source>
        <dbReference type="ARBA" id="ARBA00022448"/>
    </source>
</evidence>
<feature type="transmembrane region" description="Helical" evidence="7">
    <location>
        <begin position="365"/>
        <end position="389"/>
    </location>
</feature>
<dbReference type="NCBIfam" id="TIGR00711">
    <property type="entry name" value="efflux_EmrB"/>
    <property type="match status" value="1"/>
</dbReference>
<feature type="transmembrane region" description="Helical" evidence="7">
    <location>
        <begin position="56"/>
        <end position="77"/>
    </location>
</feature>
<dbReference type="GO" id="GO:0005886">
    <property type="term" value="C:plasma membrane"/>
    <property type="evidence" value="ECO:0007669"/>
    <property type="project" value="UniProtKB-SubCell"/>
</dbReference>
<feature type="domain" description="Major facilitator superfamily (MFS) profile" evidence="8">
    <location>
        <begin position="23"/>
        <end position="513"/>
    </location>
</feature>
<feature type="transmembrane region" description="Helical" evidence="7">
    <location>
        <begin position="486"/>
        <end position="508"/>
    </location>
</feature>
<dbReference type="InterPro" id="IPR011701">
    <property type="entry name" value="MFS"/>
</dbReference>
<proteinExistence type="predicted"/>
<dbReference type="Gene3D" id="1.20.1250.20">
    <property type="entry name" value="MFS general substrate transporter like domains"/>
    <property type="match status" value="1"/>
</dbReference>
<keyword evidence="5 7" id="KW-1133">Transmembrane helix</keyword>
<dbReference type="SUPFAM" id="SSF103473">
    <property type="entry name" value="MFS general substrate transporter"/>
    <property type="match status" value="1"/>
</dbReference>
<dbReference type="GO" id="GO:0022857">
    <property type="term" value="F:transmembrane transporter activity"/>
    <property type="evidence" value="ECO:0007669"/>
    <property type="project" value="InterPro"/>
</dbReference>
<feature type="transmembrane region" description="Helical" evidence="7">
    <location>
        <begin position="89"/>
        <end position="108"/>
    </location>
</feature>
<dbReference type="InterPro" id="IPR036259">
    <property type="entry name" value="MFS_trans_sf"/>
</dbReference>
<keyword evidence="6 7" id="KW-0472">Membrane</keyword>
<evidence type="ECO:0000313" key="9">
    <source>
        <dbReference type="EMBL" id="XBO36904.1"/>
    </source>
</evidence>
<evidence type="ECO:0000256" key="7">
    <source>
        <dbReference type="SAM" id="Phobius"/>
    </source>
</evidence>
<feature type="transmembrane region" description="Helical" evidence="7">
    <location>
        <begin position="175"/>
        <end position="194"/>
    </location>
</feature>
<name>A0AAU7J9S5_9HYPH</name>
<feature type="transmembrane region" description="Helical" evidence="7">
    <location>
        <begin position="206"/>
        <end position="227"/>
    </location>
</feature>
<evidence type="ECO:0000259" key="8">
    <source>
        <dbReference type="PROSITE" id="PS50850"/>
    </source>
</evidence>
<dbReference type="Gene3D" id="1.20.1720.10">
    <property type="entry name" value="Multidrug resistance protein D"/>
    <property type="match status" value="1"/>
</dbReference>
<keyword evidence="3" id="KW-1003">Cell membrane</keyword>
<gene>
    <name evidence="9" type="ORF">ABEG18_14265</name>
</gene>
<dbReference type="PANTHER" id="PTHR42718:SF42">
    <property type="entry name" value="EXPORT PROTEIN"/>
    <property type="match status" value="1"/>
</dbReference>
<feature type="transmembrane region" description="Helical" evidence="7">
    <location>
        <begin position="410"/>
        <end position="436"/>
    </location>
</feature>
<dbReference type="InterPro" id="IPR004638">
    <property type="entry name" value="EmrB-like"/>
</dbReference>
<accession>A0AAU7J9S5</accession>
<dbReference type="EMBL" id="CP157484">
    <property type="protein sequence ID" value="XBO36904.1"/>
    <property type="molecule type" value="Genomic_DNA"/>
</dbReference>
<organism evidence="9">
    <name type="scientific">Alsobacter sp. KACC 23698</name>
    <dbReference type="NCBI Taxonomy" id="3149229"/>
    <lineage>
        <taxon>Bacteria</taxon>
        <taxon>Pseudomonadati</taxon>
        <taxon>Pseudomonadota</taxon>
        <taxon>Alphaproteobacteria</taxon>
        <taxon>Hyphomicrobiales</taxon>
        <taxon>Alsobacteraceae</taxon>
        <taxon>Alsobacter</taxon>
    </lineage>
</organism>
<dbReference type="Pfam" id="PF07690">
    <property type="entry name" value="MFS_1"/>
    <property type="match status" value="1"/>
</dbReference>
<comment type="subcellular location">
    <subcellularLocation>
        <location evidence="1">Cell membrane</location>
        <topology evidence="1">Multi-pass membrane protein</topology>
    </subcellularLocation>
</comment>
<protein>
    <submittedName>
        <fullName evidence="9">MFS transporter</fullName>
    </submittedName>
</protein>
<dbReference type="RefSeq" id="WP_406853722.1">
    <property type="nucleotide sequence ID" value="NZ_CP157484.1"/>
</dbReference>
<feature type="transmembrane region" description="Helical" evidence="7">
    <location>
        <begin position="239"/>
        <end position="256"/>
    </location>
</feature>
<dbReference type="PANTHER" id="PTHR42718">
    <property type="entry name" value="MAJOR FACILITATOR SUPERFAMILY MULTIDRUG TRANSPORTER MFSC"/>
    <property type="match status" value="1"/>
</dbReference>
<keyword evidence="4 7" id="KW-0812">Transmembrane</keyword>
<evidence type="ECO:0000256" key="5">
    <source>
        <dbReference type="ARBA" id="ARBA00022989"/>
    </source>
</evidence>
<keyword evidence="2" id="KW-0813">Transport</keyword>